<dbReference type="CDD" id="cd07249">
    <property type="entry name" value="MMCE"/>
    <property type="match status" value="1"/>
</dbReference>
<dbReference type="PANTHER" id="PTHR43048:SF3">
    <property type="entry name" value="METHYLMALONYL-COA EPIMERASE, MITOCHONDRIAL"/>
    <property type="match status" value="1"/>
</dbReference>
<dbReference type="PANTHER" id="PTHR43048">
    <property type="entry name" value="METHYLMALONYL-COA EPIMERASE"/>
    <property type="match status" value="1"/>
</dbReference>
<dbReference type="EMBL" id="RKHR01000003">
    <property type="protein sequence ID" value="ROS04600.1"/>
    <property type="molecule type" value="Genomic_DNA"/>
</dbReference>
<comment type="similarity">
    <text evidence="1">Belongs to the methylmalonyl-CoA epimerase family.</text>
</comment>
<dbReference type="NCBIfam" id="TIGR03081">
    <property type="entry name" value="metmalonyl_epim"/>
    <property type="match status" value="1"/>
</dbReference>
<comment type="caution">
    <text evidence="4">The sequence shown here is derived from an EMBL/GenBank/DDBJ whole genome shotgun (WGS) entry which is preliminary data.</text>
</comment>
<organism evidence="4 5">
    <name type="scientific">Sinobacterium caligoides</name>
    <dbReference type="NCBI Taxonomy" id="933926"/>
    <lineage>
        <taxon>Bacteria</taxon>
        <taxon>Pseudomonadati</taxon>
        <taxon>Pseudomonadota</taxon>
        <taxon>Gammaproteobacteria</taxon>
        <taxon>Cellvibrionales</taxon>
        <taxon>Spongiibacteraceae</taxon>
        <taxon>Sinobacterium</taxon>
    </lineage>
</organism>
<evidence type="ECO:0000256" key="1">
    <source>
        <dbReference type="ARBA" id="ARBA00009308"/>
    </source>
</evidence>
<gene>
    <name evidence="4" type="ORF">EDC56_0106</name>
</gene>
<dbReference type="Pfam" id="PF13669">
    <property type="entry name" value="Glyoxalase_4"/>
    <property type="match status" value="1"/>
</dbReference>
<protein>
    <submittedName>
        <fullName evidence="4">Methylmalonyl-CoA epimerase</fullName>
    </submittedName>
</protein>
<dbReference type="GO" id="GO:0046872">
    <property type="term" value="F:metal ion binding"/>
    <property type="evidence" value="ECO:0007669"/>
    <property type="project" value="UniProtKB-KW"/>
</dbReference>
<dbReference type="Proteomes" id="UP000275394">
    <property type="component" value="Unassembled WGS sequence"/>
</dbReference>
<evidence type="ECO:0000259" key="3">
    <source>
        <dbReference type="PROSITE" id="PS51819"/>
    </source>
</evidence>
<evidence type="ECO:0000313" key="4">
    <source>
        <dbReference type="EMBL" id="ROS04600.1"/>
    </source>
</evidence>
<evidence type="ECO:0000256" key="2">
    <source>
        <dbReference type="ARBA" id="ARBA00022723"/>
    </source>
</evidence>
<feature type="domain" description="VOC" evidence="3">
    <location>
        <begin position="4"/>
        <end position="133"/>
    </location>
</feature>
<accession>A0A3N2DXL5</accession>
<dbReference type="PROSITE" id="PS51819">
    <property type="entry name" value="VOC"/>
    <property type="match status" value="1"/>
</dbReference>
<dbReference type="InterPro" id="IPR037523">
    <property type="entry name" value="VOC_core"/>
</dbReference>
<dbReference type="InterPro" id="IPR051785">
    <property type="entry name" value="MMCE/EMCE_epimerase"/>
</dbReference>
<dbReference type="GO" id="GO:0046491">
    <property type="term" value="P:L-methylmalonyl-CoA metabolic process"/>
    <property type="evidence" value="ECO:0007669"/>
    <property type="project" value="TreeGrafter"/>
</dbReference>
<dbReference type="Gene3D" id="3.10.180.10">
    <property type="entry name" value="2,3-Dihydroxybiphenyl 1,2-Dioxygenase, domain 1"/>
    <property type="match status" value="1"/>
</dbReference>
<dbReference type="InterPro" id="IPR029068">
    <property type="entry name" value="Glyas_Bleomycin-R_OHBP_Dase"/>
</dbReference>
<evidence type="ECO:0000313" key="5">
    <source>
        <dbReference type="Proteomes" id="UP000275394"/>
    </source>
</evidence>
<dbReference type="GO" id="GO:0004493">
    <property type="term" value="F:methylmalonyl-CoA epimerase activity"/>
    <property type="evidence" value="ECO:0007669"/>
    <property type="project" value="TreeGrafter"/>
</dbReference>
<dbReference type="SUPFAM" id="SSF54593">
    <property type="entry name" value="Glyoxalase/Bleomycin resistance protein/Dihydroxybiphenyl dioxygenase"/>
    <property type="match status" value="1"/>
</dbReference>
<dbReference type="OrthoDB" id="9788468at2"/>
<name>A0A3N2DXL5_9GAMM</name>
<keyword evidence="2" id="KW-0479">Metal-binding</keyword>
<keyword evidence="5" id="KW-1185">Reference proteome</keyword>
<dbReference type="RefSeq" id="WP_123710590.1">
    <property type="nucleotide sequence ID" value="NZ_RKHR01000003.1"/>
</dbReference>
<dbReference type="InterPro" id="IPR017515">
    <property type="entry name" value="MeMalonyl-CoA_epimerase"/>
</dbReference>
<sequence length="137" mass="15055">MITALDHIAIAVPDLNKAIKRFMDDFGIEFKGTEEVERAKTTTAFFPIEGTQIELVHPIREGEGPVAKYLEKKGGGLHHICFSTDDILADVEMLKAKGYQFLSDAPTIGAHDCQVIFIHPKSSDGVLIELSQPPANH</sequence>
<reference evidence="4 5" key="1">
    <citation type="submission" date="2018-11" db="EMBL/GenBank/DDBJ databases">
        <title>Genomic Encyclopedia of Type Strains, Phase IV (KMG-IV): sequencing the most valuable type-strain genomes for metagenomic binning, comparative biology and taxonomic classification.</title>
        <authorList>
            <person name="Goeker M."/>
        </authorList>
    </citation>
    <scope>NUCLEOTIDE SEQUENCE [LARGE SCALE GENOMIC DNA]</scope>
    <source>
        <strain evidence="4 5">DSM 100316</strain>
    </source>
</reference>
<dbReference type="AlphaFoldDB" id="A0A3N2DXL5"/>
<proteinExistence type="inferred from homology"/>